<evidence type="ECO:0000313" key="3">
    <source>
        <dbReference type="WBParaSite" id="PSAMB.scaffold8477size6188.g31427.t1"/>
    </source>
</evidence>
<accession>A0A914XJ97</accession>
<sequence length="308" mass="35534">MFMVYKIYRWRTASGRRSDQNATQHHVPVTVIAFIVGLACIAYIGYSTSLPAYIALFGNNQALAYTKTYEPIFDIIFIIVFLVFVPILIVFAFAFSPSFAIGEAILNVVGSTLLLCFLQKWILETLLVNSHLCEELEVEGRTCIHEKEIHYEVTLDNLTHREYRLYSTLTHNNPLIYTCTMELFPAVWALLVCMVRRRDHISANREYDPNYEPKTYQITICYILLILALLMKVALFILQSVLLPYYDDHHTIDNAQLINASIQLLSYASNTALFWTVMETWHRIGDHFPIKTKFGQDQVILSTNQSRS</sequence>
<dbReference type="Proteomes" id="UP000887566">
    <property type="component" value="Unplaced"/>
</dbReference>
<organism evidence="2 3">
    <name type="scientific">Plectus sambesii</name>
    <dbReference type="NCBI Taxonomy" id="2011161"/>
    <lineage>
        <taxon>Eukaryota</taxon>
        <taxon>Metazoa</taxon>
        <taxon>Ecdysozoa</taxon>
        <taxon>Nematoda</taxon>
        <taxon>Chromadorea</taxon>
        <taxon>Plectida</taxon>
        <taxon>Plectina</taxon>
        <taxon>Plectoidea</taxon>
        <taxon>Plectidae</taxon>
        <taxon>Plectus</taxon>
    </lineage>
</organism>
<proteinExistence type="predicted"/>
<keyword evidence="2" id="KW-1185">Reference proteome</keyword>
<feature type="transmembrane region" description="Helical" evidence="1">
    <location>
        <begin position="75"/>
        <end position="95"/>
    </location>
</feature>
<name>A0A914XJ97_9BILA</name>
<evidence type="ECO:0000256" key="1">
    <source>
        <dbReference type="SAM" id="Phobius"/>
    </source>
</evidence>
<feature type="transmembrane region" description="Helical" evidence="1">
    <location>
        <begin position="175"/>
        <end position="195"/>
    </location>
</feature>
<reference evidence="3" key="1">
    <citation type="submission" date="2022-11" db="UniProtKB">
        <authorList>
            <consortium name="WormBaseParasite"/>
        </authorList>
    </citation>
    <scope>IDENTIFICATION</scope>
</reference>
<evidence type="ECO:0000313" key="2">
    <source>
        <dbReference type="Proteomes" id="UP000887566"/>
    </source>
</evidence>
<dbReference type="AlphaFoldDB" id="A0A914XJ97"/>
<keyword evidence="1" id="KW-0472">Membrane</keyword>
<protein>
    <submittedName>
        <fullName evidence="3">G protein-coupled receptor</fullName>
    </submittedName>
</protein>
<keyword evidence="1" id="KW-1133">Transmembrane helix</keyword>
<dbReference type="WBParaSite" id="PSAMB.scaffold8477size6188.g31427.t1">
    <property type="protein sequence ID" value="PSAMB.scaffold8477size6188.g31427.t1"/>
    <property type="gene ID" value="PSAMB.scaffold8477size6188.g31427"/>
</dbReference>
<keyword evidence="1" id="KW-0812">Transmembrane</keyword>
<feature type="transmembrane region" description="Helical" evidence="1">
    <location>
        <begin position="104"/>
        <end position="122"/>
    </location>
</feature>
<feature type="transmembrane region" description="Helical" evidence="1">
    <location>
        <begin position="26"/>
        <end position="46"/>
    </location>
</feature>
<feature type="transmembrane region" description="Helical" evidence="1">
    <location>
        <begin position="216"/>
        <end position="238"/>
    </location>
</feature>